<accession>A0A0P4WYE8</accession>
<evidence type="ECO:0000256" key="1">
    <source>
        <dbReference type="ARBA" id="ARBA00021125"/>
    </source>
</evidence>
<dbReference type="EMBL" id="GDRN01048995">
    <property type="protein sequence ID" value="JAI66620.1"/>
    <property type="molecule type" value="Transcribed_RNA"/>
</dbReference>
<reference evidence="5" key="1">
    <citation type="submission" date="2015-09" db="EMBL/GenBank/DDBJ databases">
        <title>Scylla olivacea transcriptome.</title>
        <authorList>
            <person name="Ikhwanuddin M."/>
        </authorList>
    </citation>
    <scope>NUCLEOTIDE SEQUENCE</scope>
</reference>
<dbReference type="PROSITE" id="PS50082">
    <property type="entry name" value="WD_REPEATS_2"/>
    <property type="match status" value="1"/>
</dbReference>
<organism evidence="5">
    <name type="scientific">Scylla olivacea</name>
    <name type="common">Orange mud crab</name>
    <name type="synonym">Cancer olivacea</name>
    <dbReference type="NCBI Taxonomy" id="85551"/>
    <lineage>
        <taxon>Eukaryota</taxon>
        <taxon>Metazoa</taxon>
        <taxon>Ecdysozoa</taxon>
        <taxon>Arthropoda</taxon>
        <taxon>Crustacea</taxon>
        <taxon>Multicrustacea</taxon>
        <taxon>Malacostraca</taxon>
        <taxon>Eumalacostraca</taxon>
        <taxon>Eucarida</taxon>
        <taxon>Decapoda</taxon>
        <taxon>Pleocyemata</taxon>
        <taxon>Brachyura</taxon>
        <taxon>Eubrachyura</taxon>
        <taxon>Portunoidea</taxon>
        <taxon>Portunidae</taxon>
        <taxon>Portuninae</taxon>
        <taxon>Scylla</taxon>
    </lineage>
</organism>
<keyword evidence="3" id="KW-0677">Repeat</keyword>
<dbReference type="Pfam" id="PF00400">
    <property type="entry name" value="WD40"/>
    <property type="match status" value="1"/>
</dbReference>
<dbReference type="InterPro" id="IPR039328">
    <property type="entry name" value="WDR89"/>
</dbReference>
<dbReference type="AlphaFoldDB" id="A0A0P4WYE8"/>
<dbReference type="InterPro" id="IPR015943">
    <property type="entry name" value="WD40/YVTN_repeat-like_dom_sf"/>
</dbReference>
<dbReference type="InterPro" id="IPR019775">
    <property type="entry name" value="WD40_repeat_CS"/>
</dbReference>
<dbReference type="SMART" id="SM00320">
    <property type="entry name" value="WD40"/>
    <property type="match status" value="3"/>
</dbReference>
<dbReference type="PANTHER" id="PTHR22889">
    <property type="entry name" value="WD REPEAT-CONTAINING PROTEIN 89"/>
    <property type="match status" value="1"/>
</dbReference>
<sequence length="369" mass="41106">MKMATPFSKEYKAVTSLHVSDGDYCLELAHASEWRTLAVSSSDNLVSLMETETLTKTLTLEPHLETITGIKFSRSDSNILWTSSVDGSIKMWDLQSGQCEKELQGKTETSLVSKPISCFDISNNERILCGGTELVEQGAFILFWDIRGKEVLGSYFESATDDISQVVFNPHQEDILAAASTDGLINIFDISQNSESDALTYSLNTEVVVSKLCWQSHGSKFERLAATTDVETFQYWDIREAAPLHSFTREEIAGAMKCQTPDESYIVSAMAFNHSDDPIILAGFHTESEGDSLRSLRLDLSSGQLRPHGNFVAQQPLLMTRTALYQPQTDTFFTGGECGVVRLWCPELQATTGKEHLTKKTKKHRSKPY</sequence>
<evidence type="ECO:0000256" key="4">
    <source>
        <dbReference type="PROSITE-ProRule" id="PRU00221"/>
    </source>
</evidence>
<dbReference type="PROSITE" id="PS50294">
    <property type="entry name" value="WD_REPEATS_REGION"/>
    <property type="match status" value="1"/>
</dbReference>
<dbReference type="SUPFAM" id="SSF50978">
    <property type="entry name" value="WD40 repeat-like"/>
    <property type="match status" value="1"/>
</dbReference>
<dbReference type="PANTHER" id="PTHR22889:SF0">
    <property type="entry name" value="WD REPEAT-CONTAINING PROTEIN 89"/>
    <property type="match status" value="1"/>
</dbReference>
<name>A0A0P4WYE8_SCYOL</name>
<keyword evidence="2 4" id="KW-0853">WD repeat</keyword>
<evidence type="ECO:0000313" key="5">
    <source>
        <dbReference type="EMBL" id="JAI66619.1"/>
    </source>
</evidence>
<evidence type="ECO:0000256" key="3">
    <source>
        <dbReference type="ARBA" id="ARBA00022737"/>
    </source>
</evidence>
<proteinExistence type="predicted"/>
<dbReference type="Gene3D" id="2.130.10.10">
    <property type="entry name" value="YVTN repeat-like/Quinoprotein amine dehydrogenase"/>
    <property type="match status" value="2"/>
</dbReference>
<dbReference type="InterPro" id="IPR001680">
    <property type="entry name" value="WD40_rpt"/>
</dbReference>
<dbReference type="EMBL" id="GDRN01048996">
    <property type="protein sequence ID" value="JAI66619.1"/>
    <property type="molecule type" value="Transcribed_RNA"/>
</dbReference>
<evidence type="ECO:0000256" key="2">
    <source>
        <dbReference type="ARBA" id="ARBA00022574"/>
    </source>
</evidence>
<dbReference type="InterPro" id="IPR036322">
    <property type="entry name" value="WD40_repeat_dom_sf"/>
</dbReference>
<feature type="repeat" description="WD" evidence="4">
    <location>
        <begin position="60"/>
        <end position="102"/>
    </location>
</feature>
<dbReference type="PROSITE" id="PS00678">
    <property type="entry name" value="WD_REPEATS_1"/>
    <property type="match status" value="1"/>
</dbReference>
<protein>
    <recommendedName>
        <fullName evidence="1">WD repeat-containing protein 89</fullName>
    </recommendedName>
</protein>